<dbReference type="OrthoDB" id="20772at2759"/>
<comment type="caution">
    <text evidence="3">The sequence shown here is derived from an EMBL/GenBank/DDBJ whole genome shotgun (WGS) entry which is preliminary data.</text>
</comment>
<feature type="region of interest" description="Disordered" evidence="1">
    <location>
        <begin position="83"/>
        <end position="263"/>
    </location>
</feature>
<feature type="compositionally biased region" description="Polar residues" evidence="1">
    <location>
        <begin position="111"/>
        <end position="127"/>
    </location>
</feature>
<feature type="region of interest" description="Disordered" evidence="1">
    <location>
        <begin position="352"/>
        <end position="383"/>
    </location>
</feature>
<sequence>MARVVDFCPGSDDELPEISTILRKPGDKSTKATLNLVSPKKEMLVPKSASKSVSRRVRRLETNSNITGNLLFQRCDPEDAREINRGDNSIFQGSPRKTPMRAREPKHPDSVFSNESIFDDSPPQTVRTGRARRVKTTTTIFEDDEDDEPLRPRSRHSRQVGKDKLPPLRLQPTTPILRRNRAGSRPGSRYSRHDANSFVPDQSTIFSTTSDDSQYQDKSSVSNGSSSNASSHYRSAEDSVYNDSSYSAFSSTGSSRSGNDSSLSLSSWEMSFGQREIKPTSASILKPRNSSSINMTLASTTQAQPPKLSIPPSLERLPEESPGMYNENFGLIEPTAAEELTNQLSKLRLQFKETDDSQDEPAKKESPTTPPRTPTKTTKSTGLVSPLKAAQIPKTPHGPSADAFWSQDVVDGWNEKHSPRKPILAPKLKSLSKSPQKDVTRKTFDSTKHDVAAKFIQELDSRVTEGKISELAESTGGVTLVWSKTLNTTAGRANWRRETVRTSKPDGTEVVVQHKHHASIELAEKVIDNEDRLLNVLAHEFCHLANFMVSGITGNPHGKEFKVWATKCSRSFSDRGVKVTTKHTYEIDFKYIWECGECSTVYKRHSKSIKPEKHRCGTCKGTLKQIKPVPRGGGKPSQYQTFVKEQMKIVKQENPGRPQKDIMKIIGAKWANRTSEPVEDPSTIQDQVDEQLAAGLIDLTLDNSA</sequence>
<dbReference type="EMBL" id="JAANYQ010000012">
    <property type="protein sequence ID" value="KAF4121607.1"/>
    <property type="molecule type" value="Genomic_DNA"/>
</dbReference>
<dbReference type="GO" id="GO:0005634">
    <property type="term" value="C:nucleus"/>
    <property type="evidence" value="ECO:0007669"/>
    <property type="project" value="TreeGrafter"/>
</dbReference>
<feature type="compositionally biased region" description="Basic and acidic residues" evidence="1">
    <location>
        <begin position="352"/>
        <end position="366"/>
    </location>
</feature>
<feature type="compositionally biased region" description="Polar residues" evidence="1">
    <location>
        <begin position="199"/>
        <end position="218"/>
    </location>
</feature>
<dbReference type="PANTHER" id="PTHR23099:SF0">
    <property type="entry name" value="GERM CELL NUCLEAR ACIDIC PROTEIN"/>
    <property type="match status" value="1"/>
</dbReference>
<dbReference type="SUPFAM" id="SSF47095">
    <property type="entry name" value="HMG-box"/>
    <property type="match status" value="1"/>
</dbReference>
<organism evidence="3 4">
    <name type="scientific">Geosmithia morbida</name>
    <dbReference type="NCBI Taxonomy" id="1094350"/>
    <lineage>
        <taxon>Eukaryota</taxon>
        <taxon>Fungi</taxon>
        <taxon>Dikarya</taxon>
        <taxon>Ascomycota</taxon>
        <taxon>Pezizomycotina</taxon>
        <taxon>Sordariomycetes</taxon>
        <taxon>Hypocreomycetidae</taxon>
        <taxon>Hypocreales</taxon>
        <taxon>Bionectriaceae</taxon>
        <taxon>Geosmithia</taxon>
    </lineage>
</organism>
<dbReference type="CDD" id="cd00084">
    <property type="entry name" value="HMG-box_SF"/>
    <property type="match status" value="1"/>
</dbReference>
<dbReference type="PANTHER" id="PTHR23099">
    <property type="entry name" value="TRANSCRIPTIONAL REGULATOR"/>
    <property type="match status" value="1"/>
</dbReference>
<feature type="compositionally biased region" description="Low complexity" evidence="1">
    <location>
        <begin position="219"/>
        <end position="233"/>
    </location>
</feature>
<evidence type="ECO:0000313" key="3">
    <source>
        <dbReference type="EMBL" id="KAF4121607.1"/>
    </source>
</evidence>
<dbReference type="RefSeq" id="XP_035320259.1">
    <property type="nucleotide sequence ID" value="XM_035463995.1"/>
</dbReference>
<feature type="domain" description="SprT-like" evidence="2">
    <location>
        <begin position="457"/>
        <end position="626"/>
    </location>
</feature>
<dbReference type="Pfam" id="PF10263">
    <property type="entry name" value="SprT-like"/>
    <property type="match status" value="1"/>
</dbReference>
<protein>
    <submittedName>
        <fullName evidence="3">SprT</fullName>
    </submittedName>
</protein>
<dbReference type="InterPro" id="IPR035240">
    <property type="entry name" value="SprT_Zn_ribbon"/>
</dbReference>
<dbReference type="SMART" id="SM00731">
    <property type="entry name" value="SprT"/>
    <property type="match status" value="1"/>
</dbReference>
<feature type="region of interest" description="Disordered" evidence="1">
    <location>
        <begin position="297"/>
        <end position="327"/>
    </location>
</feature>
<gene>
    <name evidence="3" type="ORF">GMORB2_2015</name>
</gene>
<evidence type="ECO:0000259" key="2">
    <source>
        <dbReference type="SMART" id="SM00731"/>
    </source>
</evidence>
<feature type="compositionally biased region" description="Low complexity" evidence="1">
    <location>
        <begin position="244"/>
        <end position="263"/>
    </location>
</feature>
<dbReference type="Pfam" id="PF17283">
    <property type="entry name" value="Zn_ribbon_SprT"/>
    <property type="match status" value="1"/>
</dbReference>
<evidence type="ECO:0000256" key="1">
    <source>
        <dbReference type="SAM" id="MobiDB-lite"/>
    </source>
</evidence>
<keyword evidence="4" id="KW-1185">Reference proteome</keyword>
<reference evidence="3" key="1">
    <citation type="submission" date="2020-03" db="EMBL/GenBank/DDBJ databases">
        <title>Site-based positive gene gene selection in Geosmithia morbida across the United States reveals a broad range of putative effectors and factors for local host and environmental adapation.</title>
        <authorList>
            <person name="Onufrak A."/>
            <person name="Murdoch R.W."/>
            <person name="Gazis R."/>
            <person name="Huff M."/>
            <person name="Staton M."/>
            <person name="Klingeman W."/>
            <person name="Hadziabdic D."/>
        </authorList>
    </citation>
    <scope>NUCLEOTIDE SEQUENCE</scope>
    <source>
        <strain evidence="3">1262</strain>
    </source>
</reference>
<dbReference type="AlphaFoldDB" id="A0A9P5D0H4"/>
<accession>A0A9P5D0H4</accession>
<dbReference type="GO" id="GO:0006950">
    <property type="term" value="P:response to stress"/>
    <property type="evidence" value="ECO:0007669"/>
    <property type="project" value="UniProtKB-ARBA"/>
</dbReference>
<dbReference type="GeneID" id="55968245"/>
<dbReference type="InterPro" id="IPR036910">
    <property type="entry name" value="HMG_box_dom_sf"/>
</dbReference>
<dbReference type="Proteomes" id="UP000749293">
    <property type="component" value="Unassembled WGS sequence"/>
</dbReference>
<dbReference type="Gene3D" id="1.10.30.10">
    <property type="entry name" value="High mobility group box domain"/>
    <property type="match status" value="1"/>
</dbReference>
<proteinExistence type="predicted"/>
<evidence type="ECO:0000313" key="4">
    <source>
        <dbReference type="Proteomes" id="UP000749293"/>
    </source>
</evidence>
<dbReference type="InterPro" id="IPR006640">
    <property type="entry name" value="SprT-like_domain"/>
</dbReference>
<name>A0A9P5D0H4_9HYPO</name>